<dbReference type="HOGENOM" id="CLU_044365_0_0_5"/>
<evidence type="ECO:0000256" key="2">
    <source>
        <dbReference type="ARBA" id="ARBA00022723"/>
    </source>
</evidence>
<gene>
    <name evidence="8" type="ordered locus">Caul_2020</name>
</gene>
<keyword evidence="5" id="KW-1015">Disulfide bond</keyword>
<dbReference type="Gene3D" id="1.10.575.10">
    <property type="entry name" value="P1 Nuclease"/>
    <property type="match status" value="1"/>
</dbReference>
<reference evidence="8" key="1">
    <citation type="submission" date="2008-01" db="EMBL/GenBank/DDBJ databases">
        <title>Complete sequence of chromosome of Caulobacter sp. K31.</title>
        <authorList>
            <consortium name="US DOE Joint Genome Institute"/>
            <person name="Copeland A."/>
            <person name="Lucas S."/>
            <person name="Lapidus A."/>
            <person name="Barry K."/>
            <person name="Glavina del Rio T."/>
            <person name="Dalin E."/>
            <person name="Tice H."/>
            <person name="Pitluck S."/>
            <person name="Bruce D."/>
            <person name="Goodwin L."/>
            <person name="Thompson L.S."/>
            <person name="Brettin T."/>
            <person name="Detter J.C."/>
            <person name="Han C."/>
            <person name="Schmutz J."/>
            <person name="Larimer F."/>
            <person name="Land M."/>
            <person name="Hauser L."/>
            <person name="Kyrpides N."/>
            <person name="Kim E."/>
            <person name="Stephens C."/>
            <person name="Richardson P."/>
        </authorList>
    </citation>
    <scope>NUCLEOTIDE SEQUENCE [LARGE SCALE GENOMIC DNA]</scope>
    <source>
        <strain evidence="8">K31</strain>
    </source>
</reference>
<keyword evidence="1" id="KW-0540">Nuclease</keyword>
<dbReference type="Pfam" id="PF02265">
    <property type="entry name" value="S1-P1_nuclease"/>
    <property type="match status" value="1"/>
</dbReference>
<keyword evidence="6" id="KW-0325">Glycoprotein</keyword>
<name>B0T6T3_CAUSK</name>
<dbReference type="EMBL" id="CP000927">
    <property type="protein sequence ID" value="ABZ71148.1"/>
    <property type="molecule type" value="Genomic_DNA"/>
</dbReference>
<keyword evidence="7" id="KW-0732">Signal</keyword>
<keyword evidence="3" id="KW-0255">Endonuclease</keyword>
<dbReference type="CDD" id="cd11010">
    <property type="entry name" value="S1-P1_nuclease"/>
    <property type="match status" value="1"/>
</dbReference>
<evidence type="ECO:0000256" key="3">
    <source>
        <dbReference type="ARBA" id="ARBA00022759"/>
    </source>
</evidence>
<evidence type="ECO:0000256" key="6">
    <source>
        <dbReference type="ARBA" id="ARBA00023180"/>
    </source>
</evidence>
<feature type="signal peptide" evidence="7">
    <location>
        <begin position="1"/>
        <end position="22"/>
    </location>
</feature>
<dbReference type="KEGG" id="cak:Caul_2020"/>
<dbReference type="OrthoDB" id="267579at2"/>
<dbReference type="GO" id="GO:0046872">
    <property type="term" value="F:metal ion binding"/>
    <property type="evidence" value="ECO:0007669"/>
    <property type="project" value="UniProtKB-KW"/>
</dbReference>
<feature type="chain" id="PRO_5002755444" evidence="7">
    <location>
        <begin position="23"/>
        <end position="287"/>
    </location>
</feature>
<dbReference type="GO" id="GO:0004519">
    <property type="term" value="F:endonuclease activity"/>
    <property type="evidence" value="ECO:0007669"/>
    <property type="project" value="UniProtKB-KW"/>
</dbReference>
<dbReference type="GO" id="GO:0003676">
    <property type="term" value="F:nucleic acid binding"/>
    <property type="evidence" value="ECO:0007669"/>
    <property type="project" value="InterPro"/>
</dbReference>
<dbReference type="STRING" id="366602.Caul_2020"/>
<keyword evidence="2" id="KW-0479">Metal-binding</keyword>
<dbReference type="InterPro" id="IPR003154">
    <property type="entry name" value="S1/P1nuclease"/>
</dbReference>
<organism evidence="8">
    <name type="scientific">Caulobacter sp. (strain K31)</name>
    <dbReference type="NCBI Taxonomy" id="366602"/>
    <lineage>
        <taxon>Bacteria</taxon>
        <taxon>Pseudomonadati</taxon>
        <taxon>Pseudomonadota</taxon>
        <taxon>Alphaproteobacteria</taxon>
        <taxon>Caulobacterales</taxon>
        <taxon>Caulobacteraceae</taxon>
        <taxon>Caulobacter</taxon>
    </lineage>
</organism>
<evidence type="ECO:0000256" key="5">
    <source>
        <dbReference type="ARBA" id="ARBA00023157"/>
    </source>
</evidence>
<dbReference type="SUPFAM" id="SSF48537">
    <property type="entry name" value="Phospholipase C/P1 nuclease"/>
    <property type="match status" value="1"/>
</dbReference>
<keyword evidence="4" id="KW-0378">Hydrolase</keyword>
<dbReference type="PANTHER" id="PTHR33146:SF26">
    <property type="entry name" value="ENDONUCLEASE 4"/>
    <property type="match status" value="1"/>
</dbReference>
<dbReference type="GO" id="GO:0006308">
    <property type="term" value="P:DNA catabolic process"/>
    <property type="evidence" value="ECO:0007669"/>
    <property type="project" value="InterPro"/>
</dbReference>
<dbReference type="InterPro" id="IPR008947">
    <property type="entry name" value="PLipase_C/P1_nuclease_dom_sf"/>
</dbReference>
<sequence precursor="true">MRSKLLAAALITVAILPGSALAWGRTGHAVVAQIARGYLTPKAAAAVDALLAADTDALTPPDLAARASWADAWRKDHRQTTEWHFVDVELDHPDLAGACFGFPASATPASAGPEKDCIVGRLNAFEAELADPKTDAAERLLAFKFVLHFVGDLHQPLHAADNQDRGGNCIPLALGGPRTVNLHSYWDTVAVEAIEADPDKLAAKLSAQITPAERKAWEKGDAKTWAMESFALAKSTVYTIGSKPGCASDTAPVPLPAGYNQSAQAAVALQLKKAGVRLALELNRALG</sequence>
<evidence type="ECO:0000313" key="8">
    <source>
        <dbReference type="EMBL" id="ABZ71148.1"/>
    </source>
</evidence>
<evidence type="ECO:0000256" key="1">
    <source>
        <dbReference type="ARBA" id="ARBA00022722"/>
    </source>
</evidence>
<protein>
    <submittedName>
        <fullName evidence="8">S1/P1 nuclease</fullName>
    </submittedName>
</protein>
<dbReference type="GO" id="GO:0016788">
    <property type="term" value="F:hydrolase activity, acting on ester bonds"/>
    <property type="evidence" value="ECO:0007669"/>
    <property type="project" value="InterPro"/>
</dbReference>
<proteinExistence type="predicted"/>
<evidence type="ECO:0000256" key="7">
    <source>
        <dbReference type="SAM" id="SignalP"/>
    </source>
</evidence>
<dbReference type="eggNOG" id="ENOG5030TQN">
    <property type="taxonomic scope" value="Bacteria"/>
</dbReference>
<dbReference type="AlphaFoldDB" id="B0T6T3"/>
<evidence type="ECO:0000256" key="4">
    <source>
        <dbReference type="ARBA" id="ARBA00022801"/>
    </source>
</evidence>
<dbReference type="PANTHER" id="PTHR33146">
    <property type="entry name" value="ENDONUCLEASE 4"/>
    <property type="match status" value="1"/>
</dbReference>
<accession>B0T6T3</accession>